<dbReference type="InterPro" id="IPR011032">
    <property type="entry name" value="GroES-like_sf"/>
</dbReference>
<evidence type="ECO:0000313" key="6">
    <source>
        <dbReference type="Proteomes" id="UP000244855"/>
    </source>
</evidence>
<keyword evidence="3" id="KW-0560">Oxidoreductase</keyword>
<dbReference type="InterPro" id="IPR013154">
    <property type="entry name" value="ADH-like_N"/>
</dbReference>
<dbReference type="SUPFAM" id="SSF51735">
    <property type="entry name" value="NAD(P)-binding Rossmann-fold domains"/>
    <property type="match status" value="1"/>
</dbReference>
<protein>
    <submittedName>
        <fullName evidence="5">GroES-like protein</fullName>
    </submittedName>
</protein>
<evidence type="ECO:0000256" key="2">
    <source>
        <dbReference type="ARBA" id="ARBA00011245"/>
    </source>
</evidence>
<dbReference type="Gene3D" id="3.90.180.10">
    <property type="entry name" value="Medium-chain alcohol dehydrogenases, catalytic domain"/>
    <property type="match status" value="1"/>
</dbReference>
<name>A0A2V1D3T9_9PLEO</name>
<dbReference type="InterPro" id="IPR047122">
    <property type="entry name" value="Trans-enoyl_RdTase-like"/>
</dbReference>
<dbReference type="SUPFAM" id="SSF50129">
    <property type="entry name" value="GroES-like"/>
    <property type="match status" value="1"/>
</dbReference>
<proteinExistence type="inferred from homology"/>
<dbReference type="Gene3D" id="3.40.50.720">
    <property type="entry name" value="NAD(P)-binding Rossmann-like Domain"/>
    <property type="match status" value="1"/>
</dbReference>
<dbReference type="PANTHER" id="PTHR45348:SF5">
    <property type="entry name" value="OXIDOREDUCTASE, PUTATIVE (AFU_ORTHOLOGUE AFUA_8G01420)-RELATED"/>
    <property type="match status" value="1"/>
</dbReference>
<sequence>MKEFFISPGLRSEIVNSPVPQPSPDQVLVRVVAAALNPKEWKAAEQLGLVLNPGDDMAGIVEGVGANVYEFRPGDRVAAFHESFEPYGIPLVAATAALGLFSRLRLPPPWDITPDAATRGPLLIYGAGSAVGACTIQLAVRARLHPIIAIAGRSKDYVATLIKPSKGDRVFDYRQGIDTGAAQVREAIGDKGIYHAFDCISMPGTDDFIGRLIKAEEPNKCSVATDLPRATKDVSFMKVPSSVQLSSMTGIPDGVEVKWTYVGSIHKKQ</sequence>
<dbReference type="EMBL" id="KZ805656">
    <property type="protein sequence ID" value="PVH92696.1"/>
    <property type="molecule type" value="Genomic_DNA"/>
</dbReference>
<dbReference type="GO" id="GO:0016651">
    <property type="term" value="F:oxidoreductase activity, acting on NAD(P)H"/>
    <property type="evidence" value="ECO:0007669"/>
    <property type="project" value="InterPro"/>
</dbReference>
<comment type="subunit">
    <text evidence="2">Monomer.</text>
</comment>
<accession>A0A2V1D3T9</accession>
<reference evidence="5 6" key="1">
    <citation type="journal article" date="2018" name="Sci. Rep.">
        <title>Comparative genomics provides insights into the lifestyle and reveals functional heterogeneity of dark septate endophytic fungi.</title>
        <authorList>
            <person name="Knapp D.G."/>
            <person name="Nemeth J.B."/>
            <person name="Barry K."/>
            <person name="Hainaut M."/>
            <person name="Henrissat B."/>
            <person name="Johnson J."/>
            <person name="Kuo A."/>
            <person name="Lim J.H.P."/>
            <person name="Lipzen A."/>
            <person name="Nolan M."/>
            <person name="Ohm R.A."/>
            <person name="Tamas L."/>
            <person name="Grigoriev I.V."/>
            <person name="Spatafora J.W."/>
            <person name="Nagy L.G."/>
            <person name="Kovacs G.M."/>
        </authorList>
    </citation>
    <scope>NUCLEOTIDE SEQUENCE [LARGE SCALE GENOMIC DNA]</scope>
    <source>
        <strain evidence="5 6">DSE2036</strain>
    </source>
</reference>
<dbReference type="Proteomes" id="UP000244855">
    <property type="component" value="Unassembled WGS sequence"/>
</dbReference>
<dbReference type="Pfam" id="PF08240">
    <property type="entry name" value="ADH_N"/>
    <property type="match status" value="1"/>
</dbReference>
<dbReference type="PANTHER" id="PTHR45348">
    <property type="entry name" value="HYPOTHETICAL OXIDOREDUCTASE (EUROFUNG)"/>
    <property type="match status" value="1"/>
</dbReference>
<dbReference type="InterPro" id="IPR036291">
    <property type="entry name" value="NAD(P)-bd_dom_sf"/>
</dbReference>
<comment type="similarity">
    <text evidence="1">Belongs to the zinc-containing alcohol dehydrogenase family.</text>
</comment>
<dbReference type="AlphaFoldDB" id="A0A2V1D3T9"/>
<evidence type="ECO:0000313" key="5">
    <source>
        <dbReference type="EMBL" id="PVH92696.1"/>
    </source>
</evidence>
<evidence type="ECO:0000259" key="4">
    <source>
        <dbReference type="Pfam" id="PF08240"/>
    </source>
</evidence>
<gene>
    <name evidence="5" type="ORF">DM02DRAFT_698750</name>
</gene>
<evidence type="ECO:0000256" key="3">
    <source>
        <dbReference type="ARBA" id="ARBA00023002"/>
    </source>
</evidence>
<evidence type="ECO:0000256" key="1">
    <source>
        <dbReference type="ARBA" id="ARBA00008072"/>
    </source>
</evidence>
<keyword evidence="6" id="KW-1185">Reference proteome</keyword>
<dbReference type="OrthoDB" id="3233595at2759"/>
<feature type="domain" description="Alcohol dehydrogenase-like N-terminal" evidence="4">
    <location>
        <begin position="24"/>
        <end position="78"/>
    </location>
</feature>
<organism evidence="5 6">
    <name type="scientific">Periconia macrospinosa</name>
    <dbReference type="NCBI Taxonomy" id="97972"/>
    <lineage>
        <taxon>Eukaryota</taxon>
        <taxon>Fungi</taxon>
        <taxon>Dikarya</taxon>
        <taxon>Ascomycota</taxon>
        <taxon>Pezizomycotina</taxon>
        <taxon>Dothideomycetes</taxon>
        <taxon>Pleosporomycetidae</taxon>
        <taxon>Pleosporales</taxon>
        <taxon>Massarineae</taxon>
        <taxon>Periconiaceae</taxon>
        <taxon>Periconia</taxon>
    </lineage>
</organism>
<dbReference type="STRING" id="97972.A0A2V1D3T9"/>